<dbReference type="STRING" id="1265819.PGRAN_00925"/>
<reference evidence="2 3" key="1">
    <citation type="journal article" date="2014" name="Int. J. Syst. Evol. Microbiol.">
        <title>Listeria floridensis sp. nov., Listeria aquatica sp. nov., Listeria cornellensis sp. nov., Listeria riparia sp. nov. and Listeria grandensis sp. nov., from agricultural and natural environments.</title>
        <authorList>
            <person name="den Bakker H.C."/>
            <person name="Warchocki S."/>
            <person name="Wright E.M."/>
            <person name="Allred A.F."/>
            <person name="Ahlstrom C."/>
            <person name="Manuel C.S."/>
            <person name="Stasiewicz M.J."/>
            <person name="Burrell A."/>
            <person name="Roof S."/>
            <person name="Strawn L."/>
            <person name="Fortes E.D."/>
            <person name="Nightingale K.K."/>
            <person name="Kephart D."/>
            <person name="Wiedmann M."/>
        </authorList>
    </citation>
    <scope>NUCLEOTIDE SEQUENCE [LARGE SCALE GENOMIC DNA]</scope>
    <source>
        <strain evidence="3">FSL F6-971</strain>
    </source>
</reference>
<accession>W7BBD3</accession>
<sequence>MERQTKKLKRCVFYYIKKILYENARSFFRAELKKKAKKLLKNVLCAFITIFLGVDYRYAL</sequence>
<gene>
    <name evidence="2" type="ORF">PGRAN_00925</name>
</gene>
<evidence type="ECO:0000313" key="2">
    <source>
        <dbReference type="EMBL" id="EUJ24439.1"/>
    </source>
</evidence>
<keyword evidence="1" id="KW-0812">Transmembrane</keyword>
<dbReference type="EMBL" id="AODD01000002">
    <property type="protein sequence ID" value="EUJ24439.1"/>
    <property type="molecule type" value="Genomic_DNA"/>
</dbReference>
<organism evidence="2 3">
    <name type="scientific">Listeria grandensis FSL F6-0971</name>
    <dbReference type="NCBI Taxonomy" id="1265819"/>
    <lineage>
        <taxon>Bacteria</taxon>
        <taxon>Bacillati</taxon>
        <taxon>Bacillota</taxon>
        <taxon>Bacilli</taxon>
        <taxon>Bacillales</taxon>
        <taxon>Listeriaceae</taxon>
        <taxon>Listeria</taxon>
    </lineage>
</organism>
<dbReference type="AlphaFoldDB" id="W7BBD3"/>
<feature type="transmembrane region" description="Helical" evidence="1">
    <location>
        <begin position="39"/>
        <end position="59"/>
    </location>
</feature>
<proteinExistence type="predicted"/>
<name>W7BBD3_9LIST</name>
<evidence type="ECO:0000256" key="1">
    <source>
        <dbReference type="SAM" id="Phobius"/>
    </source>
</evidence>
<comment type="caution">
    <text evidence="2">The sequence shown here is derived from an EMBL/GenBank/DDBJ whole genome shotgun (WGS) entry which is preliminary data.</text>
</comment>
<evidence type="ECO:0000313" key="3">
    <source>
        <dbReference type="Proteomes" id="UP000019253"/>
    </source>
</evidence>
<dbReference type="Proteomes" id="UP000019253">
    <property type="component" value="Unassembled WGS sequence"/>
</dbReference>
<protein>
    <submittedName>
        <fullName evidence="2">Uncharacterized protein</fullName>
    </submittedName>
</protein>
<keyword evidence="1" id="KW-1133">Transmembrane helix</keyword>
<keyword evidence="3" id="KW-1185">Reference proteome</keyword>
<keyword evidence="1" id="KW-0472">Membrane</keyword>